<sequence length="602" mass="69374">MKNWLLQSVKKTIRNLTFRSKITYFLVITICITVLIVVACSYTITSRSIKEQAKNMTMQQLEQNTLNLEDYLKNIESTPDNIINDKSFQEYLSNPDEDNLEFTDKVDDVYKLMSNILGSKRNILYVYVYKLLNGKELYLGPTKAGNKSDFSTGIGYLSKNDITGSPIRTSFRKDPVINKEYTLSIYRPIFDVYRIRQPIGILGISVSEDVVARFYSHTNTNLPLETFIMDGNGMIISHMNKNRIYADAGLKNIVHKQDGSKEINGKLVVYKYVKDWDWYVVGTLPISYLLRDNNVMLLAIFIIVIITLIVGIFISYGFSKHLFRPFDELIYRMSRVSTGDMETRISLPTYGSDFQQVSQGFNIMVEHIDELMKKIYEEQRQLKEIEFKALQSQINPHFLYNTLESIHWQALLCGHHEISTMVKALAGFYRISLSKGEAIIPLKNEAEHVDNYMTIQEIRYKEKMESYIDIPEEFYDVKIPKMTLQPLVENAIYHGLRGREAKGFIKITAERDGDDIIVKTIDNGTGMTAEQISRLNQTLEDNDPSVGYGVRNVHQRIKLFLGSPYGLYYESNEYGGVTVNVRLRSEIQRTVGDEFVQSVDCR</sequence>
<gene>
    <name evidence="11" type="ORF">L323_09155</name>
</gene>
<dbReference type="InterPro" id="IPR033479">
    <property type="entry name" value="dCache_1"/>
</dbReference>
<dbReference type="OrthoDB" id="9809348at2"/>
<evidence type="ECO:0000256" key="9">
    <source>
        <dbReference type="SAM" id="Phobius"/>
    </source>
</evidence>
<comment type="caution">
    <text evidence="11">The sequence shown here is derived from an EMBL/GenBank/DDBJ whole genome shotgun (WGS) entry which is preliminary data.</text>
</comment>
<dbReference type="InterPro" id="IPR003660">
    <property type="entry name" value="HAMP_dom"/>
</dbReference>
<keyword evidence="8 9" id="KW-0472">Membrane</keyword>
<dbReference type="Gene3D" id="6.10.340.10">
    <property type="match status" value="1"/>
</dbReference>
<evidence type="ECO:0000256" key="8">
    <source>
        <dbReference type="ARBA" id="ARBA00023136"/>
    </source>
</evidence>
<keyword evidence="3" id="KW-0597">Phosphoprotein</keyword>
<protein>
    <submittedName>
        <fullName evidence="11">Histidine kinase</fullName>
    </submittedName>
</protein>
<evidence type="ECO:0000256" key="7">
    <source>
        <dbReference type="ARBA" id="ARBA00022989"/>
    </source>
</evidence>
<dbReference type="STRING" id="1330534.L323_09155"/>
<dbReference type="GO" id="GO:0005886">
    <property type="term" value="C:plasma membrane"/>
    <property type="evidence" value="ECO:0007669"/>
    <property type="project" value="UniProtKB-SubCell"/>
</dbReference>
<dbReference type="Gene3D" id="3.30.565.10">
    <property type="entry name" value="Histidine kinase-like ATPase, C-terminal domain"/>
    <property type="match status" value="1"/>
</dbReference>
<evidence type="ECO:0000313" key="12">
    <source>
        <dbReference type="Proteomes" id="UP000016860"/>
    </source>
</evidence>
<evidence type="ECO:0000256" key="4">
    <source>
        <dbReference type="ARBA" id="ARBA00022679"/>
    </source>
</evidence>
<evidence type="ECO:0000259" key="10">
    <source>
        <dbReference type="PROSITE" id="PS50885"/>
    </source>
</evidence>
<keyword evidence="6 11" id="KW-0418">Kinase</keyword>
<keyword evidence="4" id="KW-0808">Transferase</keyword>
<dbReference type="EMBL" id="ATAY01000030">
    <property type="protein sequence ID" value="EPR12143.1"/>
    <property type="molecule type" value="Genomic_DNA"/>
</dbReference>
<keyword evidence="7 9" id="KW-1133">Transmembrane helix</keyword>
<dbReference type="AlphaFoldDB" id="U4R1S6"/>
<dbReference type="InterPro" id="IPR050640">
    <property type="entry name" value="Bact_2-comp_sensor_kinase"/>
</dbReference>
<accession>U4R1S6</accession>
<dbReference type="Pfam" id="PF02743">
    <property type="entry name" value="dCache_1"/>
    <property type="match status" value="1"/>
</dbReference>
<feature type="transmembrane region" description="Helical" evidence="9">
    <location>
        <begin position="295"/>
        <end position="318"/>
    </location>
</feature>
<dbReference type="PROSITE" id="PS50885">
    <property type="entry name" value="HAMP"/>
    <property type="match status" value="1"/>
</dbReference>
<feature type="domain" description="HAMP" evidence="10">
    <location>
        <begin position="320"/>
        <end position="373"/>
    </location>
</feature>
<dbReference type="PATRIC" id="fig|1330534.3.peg.1822"/>
<dbReference type="Pfam" id="PF02518">
    <property type="entry name" value="HATPase_c"/>
    <property type="match status" value="1"/>
</dbReference>
<reference evidence="11 12" key="1">
    <citation type="journal article" date="2013" name="Genome Announc.">
        <title>Draft Genome Sequence of the Cellulolytic Bacterium Clostridium papyrosolvens C7 (ATCC 700395).</title>
        <authorList>
            <person name="Zepeda V."/>
            <person name="Dassa B."/>
            <person name="Borovok I."/>
            <person name="Lamed R."/>
            <person name="Bayer E.A."/>
            <person name="Cate J.H."/>
        </authorList>
    </citation>
    <scope>NUCLEOTIDE SEQUENCE [LARGE SCALE GENOMIC DNA]</scope>
    <source>
        <strain evidence="11 12">C7</strain>
    </source>
</reference>
<dbReference type="SUPFAM" id="SSF158472">
    <property type="entry name" value="HAMP domain-like"/>
    <property type="match status" value="1"/>
</dbReference>
<dbReference type="Proteomes" id="UP000016860">
    <property type="component" value="Unassembled WGS sequence"/>
</dbReference>
<keyword evidence="2" id="KW-1003">Cell membrane</keyword>
<evidence type="ECO:0000256" key="3">
    <source>
        <dbReference type="ARBA" id="ARBA00022553"/>
    </source>
</evidence>
<feature type="transmembrane region" description="Helical" evidence="9">
    <location>
        <begin position="21"/>
        <end position="44"/>
    </location>
</feature>
<dbReference type="InterPro" id="IPR010559">
    <property type="entry name" value="Sig_transdc_His_kin_internal"/>
</dbReference>
<dbReference type="PANTHER" id="PTHR34220">
    <property type="entry name" value="SENSOR HISTIDINE KINASE YPDA"/>
    <property type="match status" value="1"/>
</dbReference>
<dbReference type="PANTHER" id="PTHR34220:SF7">
    <property type="entry name" value="SENSOR HISTIDINE KINASE YPDA"/>
    <property type="match status" value="1"/>
</dbReference>
<evidence type="ECO:0000313" key="11">
    <source>
        <dbReference type="EMBL" id="EPR12143.1"/>
    </source>
</evidence>
<dbReference type="CDD" id="cd06225">
    <property type="entry name" value="HAMP"/>
    <property type="match status" value="1"/>
</dbReference>
<dbReference type="GO" id="GO:0000155">
    <property type="term" value="F:phosphorelay sensor kinase activity"/>
    <property type="evidence" value="ECO:0007669"/>
    <property type="project" value="InterPro"/>
</dbReference>
<dbReference type="Pfam" id="PF06580">
    <property type="entry name" value="His_kinase"/>
    <property type="match status" value="1"/>
</dbReference>
<keyword evidence="5 9" id="KW-0812">Transmembrane</keyword>
<evidence type="ECO:0000256" key="6">
    <source>
        <dbReference type="ARBA" id="ARBA00022777"/>
    </source>
</evidence>
<dbReference type="SMART" id="SM00304">
    <property type="entry name" value="HAMP"/>
    <property type="match status" value="1"/>
</dbReference>
<dbReference type="InterPro" id="IPR036890">
    <property type="entry name" value="HATPase_C_sf"/>
</dbReference>
<comment type="subcellular location">
    <subcellularLocation>
        <location evidence="1">Cell membrane</location>
        <topology evidence="1">Multi-pass membrane protein</topology>
    </subcellularLocation>
</comment>
<organism evidence="11 12">
    <name type="scientific">Ruminiclostridium papyrosolvens C7</name>
    <dbReference type="NCBI Taxonomy" id="1330534"/>
    <lineage>
        <taxon>Bacteria</taxon>
        <taxon>Bacillati</taxon>
        <taxon>Bacillota</taxon>
        <taxon>Clostridia</taxon>
        <taxon>Eubacteriales</taxon>
        <taxon>Oscillospiraceae</taxon>
        <taxon>Ruminiclostridium</taxon>
    </lineage>
</organism>
<evidence type="ECO:0000256" key="2">
    <source>
        <dbReference type="ARBA" id="ARBA00022475"/>
    </source>
</evidence>
<dbReference type="InterPro" id="IPR003594">
    <property type="entry name" value="HATPase_dom"/>
</dbReference>
<dbReference type="Gene3D" id="3.30.450.20">
    <property type="entry name" value="PAS domain"/>
    <property type="match status" value="1"/>
</dbReference>
<dbReference type="SUPFAM" id="SSF55874">
    <property type="entry name" value="ATPase domain of HSP90 chaperone/DNA topoisomerase II/histidine kinase"/>
    <property type="match status" value="1"/>
</dbReference>
<dbReference type="RefSeq" id="WP_020815372.1">
    <property type="nucleotide sequence ID" value="NZ_ATAY01000030.1"/>
</dbReference>
<proteinExistence type="predicted"/>
<evidence type="ECO:0000256" key="5">
    <source>
        <dbReference type="ARBA" id="ARBA00022692"/>
    </source>
</evidence>
<name>U4R1S6_9FIRM</name>
<evidence type="ECO:0000256" key="1">
    <source>
        <dbReference type="ARBA" id="ARBA00004651"/>
    </source>
</evidence>